<comment type="similarity">
    <text evidence="2 6">Belongs to the beta-defensin family.</text>
</comment>
<accession>D2I429</accession>
<evidence type="ECO:0000256" key="4">
    <source>
        <dbReference type="ARBA" id="ARBA00022729"/>
    </source>
</evidence>
<dbReference type="GO" id="GO:0045087">
    <property type="term" value="P:innate immune response"/>
    <property type="evidence" value="ECO:0007669"/>
    <property type="project" value="InterPro"/>
</dbReference>
<dbReference type="GO" id="GO:0042742">
    <property type="term" value="P:defense response to bacterium"/>
    <property type="evidence" value="ECO:0007669"/>
    <property type="project" value="UniProtKB-UniRule"/>
</dbReference>
<sequence length="41" mass="4777">GEFAACEPCRLSRGKCRRMCTEDEKVVGNCKMNFFCCRRKI</sequence>
<dbReference type="GO" id="GO:0005576">
    <property type="term" value="C:extracellular region"/>
    <property type="evidence" value="ECO:0007669"/>
    <property type="project" value="UniProtKB-SubCell"/>
</dbReference>
<comment type="subcellular location">
    <subcellularLocation>
        <location evidence="1 6">Secreted</location>
    </subcellularLocation>
</comment>
<dbReference type="InParanoid" id="D2I429"/>
<dbReference type="Pfam" id="PF13841">
    <property type="entry name" value="Defensin_beta_2"/>
    <property type="match status" value="1"/>
</dbReference>
<comment type="function">
    <text evidence="6">Has antibacterial activity.</text>
</comment>
<dbReference type="EMBL" id="GL194420">
    <property type="protein sequence ID" value="EFB20622.1"/>
    <property type="molecule type" value="Genomic_DNA"/>
</dbReference>
<keyword evidence="6" id="KW-0211">Defensin</keyword>
<keyword evidence="4" id="KW-0732">Signal</keyword>
<keyword evidence="6" id="KW-0929">Antimicrobial</keyword>
<evidence type="ECO:0000259" key="7">
    <source>
        <dbReference type="Pfam" id="PF13841"/>
    </source>
</evidence>
<evidence type="ECO:0000313" key="8">
    <source>
        <dbReference type="EMBL" id="EFB20622.1"/>
    </source>
</evidence>
<proteinExistence type="inferred from homology"/>
<evidence type="ECO:0000256" key="5">
    <source>
        <dbReference type="ARBA" id="ARBA00023157"/>
    </source>
</evidence>
<dbReference type="HOGENOM" id="CLU_197691_0_0_1"/>
<evidence type="ECO:0000256" key="3">
    <source>
        <dbReference type="ARBA" id="ARBA00022525"/>
    </source>
</evidence>
<gene>
    <name evidence="8" type="ORF">PANDA_020320</name>
</gene>
<organism evidence="8">
    <name type="scientific">Ailuropoda melanoleuca</name>
    <name type="common">Giant panda</name>
    <dbReference type="NCBI Taxonomy" id="9646"/>
    <lineage>
        <taxon>Eukaryota</taxon>
        <taxon>Metazoa</taxon>
        <taxon>Chordata</taxon>
        <taxon>Craniata</taxon>
        <taxon>Vertebrata</taxon>
        <taxon>Euteleostomi</taxon>
        <taxon>Mammalia</taxon>
        <taxon>Eutheria</taxon>
        <taxon>Laurasiatheria</taxon>
        <taxon>Carnivora</taxon>
        <taxon>Caniformia</taxon>
        <taxon>Ursidae</taxon>
        <taxon>Ailuropoda</taxon>
    </lineage>
</organism>
<keyword evidence="3 6" id="KW-0964">Secreted</keyword>
<protein>
    <recommendedName>
        <fullName evidence="6">Beta-defensin</fullName>
    </recommendedName>
</protein>
<feature type="non-terminal residue" evidence="8">
    <location>
        <position position="41"/>
    </location>
</feature>
<feature type="non-terminal residue" evidence="8">
    <location>
        <position position="1"/>
    </location>
</feature>
<reference evidence="8" key="1">
    <citation type="journal article" date="2010" name="Nature">
        <title>The sequence and de novo assembly of the giant panda genome.</title>
        <authorList>
            <person name="Li R."/>
            <person name="Fan W."/>
            <person name="Tian G."/>
            <person name="Zhu H."/>
            <person name="He L."/>
            <person name="Cai J."/>
            <person name="Huang Q."/>
            <person name="Cai Q."/>
            <person name="Li B."/>
            <person name="Bai Y."/>
            <person name="Zhang Z."/>
            <person name="Zhang Y."/>
            <person name="Wang W."/>
            <person name="Li J."/>
            <person name="Wei F."/>
            <person name="Li H."/>
            <person name="Jian M."/>
            <person name="Li J."/>
            <person name="Zhang Z."/>
            <person name="Nielsen R."/>
            <person name="Li D."/>
            <person name="Gu W."/>
            <person name="Yang Z."/>
            <person name="Xuan Z."/>
            <person name="Ryder O.A."/>
            <person name="Leung F.C."/>
            <person name="Zhou Y."/>
            <person name="Cao J."/>
            <person name="Sun X."/>
            <person name="Fu Y."/>
            <person name="Fang X."/>
            <person name="Guo X."/>
            <person name="Wang B."/>
            <person name="Hou R."/>
            <person name="Shen F."/>
            <person name="Mu B."/>
            <person name="Ni P."/>
            <person name="Lin R."/>
            <person name="Qian W."/>
            <person name="Wang G."/>
            <person name="Yu C."/>
            <person name="Nie W."/>
            <person name="Wang J."/>
            <person name="Wu Z."/>
            <person name="Liang H."/>
            <person name="Min J."/>
            <person name="Wu Q."/>
            <person name="Cheng S."/>
            <person name="Ruan J."/>
            <person name="Wang M."/>
            <person name="Shi Z."/>
            <person name="Wen M."/>
            <person name="Liu B."/>
            <person name="Ren X."/>
            <person name="Zheng H."/>
            <person name="Dong D."/>
            <person name="Cook K."/>
            <person name="Shan G."/>
            <person name="Zhang H."/>
            <person name="Kosiol C."/>
            <person name="Xie X."/>
            <person name="Lu Z."/>
            <person name="Zheng H."/>
            <person name="Li Y."/>
            <person name="Steiner C.C."/>
            <person name="Lam T.T."/>
            <person name="Lin S."/>
            <person name="Zhang Q."/>
            <person name="Li G."/>
            <person name="Tian J."/>
            <person name="Gong T."/>
            <person name="Liu H."/>
            <person name="Zhang D."/>
            <person name="Fang L."/>
            <person name="Ye C."/>
            <person name="Zhang J."/>
            <person name="Hu W."/>
            <person name="Xu A."/>
            <person name="Ren Y."/>
            <person name="Zhang G."/>
            <person name="Bruford M.W."/>
            <person name="Li Q."/>
            <person name="Ma L."/>
            <person name="Guo Y."/>
            <person name="An N."/>
            <person name="Hu Y."/>
            <person name="Zheng Y."/>
            <person name="Shi Y."/>
            <person name="Li Z."/>
            <person name="Liu Q."/>
            <person name="Chen Y."/>
            <person name="Zhao J."/>
            <person name="Qu N."/>
            <person name="Zhao S."/>
            <person name="Tian F."/>
            <person name="Wang X."/>
            <person name="Wang H."/>
            <person name="Xu L."/>
            <person name="Liu X."/>
            <person name="Vinar T."/>
            <person name="Wang Y."/>
            <person name="Lam T.W."/>
            <person name="Yiu S.M."/>
            <person name="Liu S."/>
            <person name="Zhang H."/>
            <person name="Li D."/>
            <person name="Huang Y."/>
            <person name="Wang X."/>
            <person name="Yang G."/>
            <person name="Jiang Z."/>
            <person name="Wang J."/>
            <person name="Qin N."/>
            <person name="Li L."/>
            <person name="Li J."/>
            <person name="Bolund L."/>
            <person name="Kristiansen K."/>
            <person name="Wong G.K."/>
            <person name="Olson M."/>
            <person name="Zhang X."/>
            <person name="Li S."/>
            <person name="Yang H."/>
            <person name="Wang J."/>
            <person name="Wang J."/>
        </authorList>
    </citation>
    <scope>NUCLEOTIDE SEQUENCE [LARGE SCALE GENOMIC DNA]</scope>
</reference>
<keyword evidence="6" id="KW-0044">Antibiotic</keyword>
<keyword evidence="5" id="KW-1015">Disulfide bond</keyword>
<feature type="domain" description="Beta-defensin" evidence="7">
    <location>
        <begin position="9"/>
        <end position="37"/>
    </location>
</feature>
<evidence type="ECO:0000256" key="1">
    <source>
        <dbReference type="ARBA" id="ARBA00004613"/>
    </source>
</evidence>
<evidence type="ECO:0000256" key="6">
    <source>
        <dbReference type="RuleBase" id="RU231113"/>
    </source>
</evidence>
<name>D2I429_AILME</name>
<evidence type="ECO:0000256" key="2">
    <source>
        <dbReference type="ARBA" id="ARBA00007371"/>
    </source>
</evidence>
<dbReference type="AlphaFoldDB" id="D2I429"/>
<dbReference type="InterPro" id="IPR025933">
    <property type="entry name" value="Beta_defensin_dom"/>
</dbReference>